<comment type="caution">
    <text evidence="2">The sequence shown here is derived from an EMBL/GenBank/DDBJ whole genome shotgun (WGS) entry which is preliminary data.</text>
</comment>
<dbReference type="Pfam" id="PF03704">
    <property type="entry name" value="BTAD"/>
    <property type="match status" value="1"/>
</dbReference>
<protein>
    <recommendedName>
        <fullName evidence="1">Bacterial transcriptional activator domain-containing protein</fullName>
    </recommendedName>
</protein>
<keyword evidence="3" id="KW-1185">Reference proteome</keyword>
<dbReference type="PANTHER" id="PTHR35807">
    <property type="entry name" value="TRANSCRIPTIONAL REGULATOR REDD-RELATED"/>
    <property type="match status" value="1"/>
</dbReference>
<dbReference type="SMART" id="SM01043">
    <property type="entry name" value="BTAD"/>
    <property type="match status" value="1"/>
</dbReference>
<dbReference type="InterPro" id="IPR051677">
    <property type="entry name" value="AfsR-DnrI-RedD_regulator"/>
</dbReference>
<organism evidence="2 3">
    <name type="scientific">Paenibacillus contaminans</name>
    <dbReference type="NCBI Taxonomy" id="450362"/>
    <lineage>
        <taxon>Bacteria</taxon>
        <taxon>Bacillati</taxon>
        <taxon>Bacillota</taxon>
        <taxon>Bacilli</taxon>
        <taxon>Bacillales</taxon>
        <taxon>Paenibacillaceae</taxon>
        <taxon>Paenibacillus</taxon>
    </lineage>
</organism>
<reference evidence="2 3" key="1">
    <citation type="journal article" date="2009" name="Int. J. Syst. Evol. Microbiol.">
        <title>Paenibacillus contaminans sp. nov., isolated from a contaminated laboratory plate.</title>
        <authorList>
            <person name="Chou J.H."/>
            <person name="Lee J.H."/>
            <person name="Lin M.C."/>
            <person name="Chang P.S."/>
            <person name="Arun A.B."/>
            <person name="Young C.C."/>
            <person name="Chen W.M."/>
        </authorList>
    </citation>
    <scope>NUCLEOTIDE SEQUENCE [LARGE SCALE GENOMIC DNA]</scope>
    <source>
        <strain evidence="2 3">CKOBP-6</strain>
    </source>
</reference>
<proteinExistence type="predicted"/>
<dbReference type="Gene3D" id="1.25.40.10">
    <property type="entry name" value="Tetratricopeptide repeat domain"/>
    <property type="match status" value="1"/>
</dbReference>
<dbReference type="Gene3D" id="1.10.10.10">
    <property type="entry name" value="Winged helix-like DNA-binding domain superfamily/Winged helix DNA-binding domain"/>
    <property type="match status" value="1"/>
</dbReference>
<dbReference type="AlphaFoldDB" id="A0A329MDJ9"/>
<evidence type="ECO:0000259" key="1">
    <source>
        <dbReference type="SMART" id="SM01043"/>
    </source>
</evidence>
<accession>A0A329MDJ9</accession>
<dbReference type="SUPFAM" id="SSF48452">
    <property type="entry name" value="TPR-like"/>
    <property type="match status" value="1"/>
</dbReference>
<evidence type="ECO:0000313" key="2">
    <source>
        <dbReference type="EMBL" id="RAV17672.1"/>
    </source>
</evidence>
<feature type="domain" description="Bacterial transcriptional activator" evidence="1">
    <location>
        <begin position="507"/>
        <end position="648"/>
    </location>
</feature>
<name>A0A329MDJ9_9BACL</name>
<dbReference type="InterPro" id="IPR005158">
    <property type="entry name" value="BTAD"/>
</dbReference>
<dbReference type="InterPro" id="IPR011990">
    <property type="entry name" value="TPR-like_helical_dom_sf"/>
</dbReference>
<evidence type="ECO:0000313" key="3">
    <source>
        <dbReference type="Proteomes" id="UP000250369"/>
    </source>
</evidence>
<dbReference type="Proteomes" id="UP000250369">
    <property type="component" value="Unassembled WGS sequence"/>
</dbReference>
<dbReference type="EMBL" id="QMFB01000018">
    <property type="protein sequence ID" value="RAV17672.1"/>
    <property type="molecule type" value="Genomic_DNA"/>
</dbReference>
<dbReference type="InterPro" id="IPR036388">
    <property type="entry name" value="WH-like_DNA-bd_sf"/>
</dbReference>
<gene>
    <name evidence="2" type="ORF">DQG23_26445</name>
</gene>
<sequence>MLTKSLSSKAFRTAKPFILVAAVRKGMPIRVVEYVKQNGMGSTRGEKPLLEAVGKLLASKRFDEAIFQLECLSANGTFVPAQLLAQIPSKLLVKSPVLLHAYAEHLTGQGKLALAKTYALLAVKTFLEQGLSASFQASCALLATIHARLGELSEAEVVLLQLHDENLRADEGQSGSVLLALAELGHLIGLEESRSAERYCQAILLFEREGQPRLACTAAFCRLFAGVYTMDCGVWEDGLSDLRRKLNGSGLAGEFDSRLLLLECAYASRSGNWDYLLELERGRATADVKELDYYHAAYLQLLVLRAKLRTGKLADTQTIDEWEHEASDVRMLWLYSCAKLEVSLAAKDDRQTKRWKERLSSLRANGGAPPPIERLALSLERDAERNIMQTDDHSAAVRTSIPWKVRCFGGFGFFREGQEVQRLVWKRKKAFELFLFLLLQPGYAAPKDQVASLLFNGDENEGNKVSNQIYVCVHQIRQTAERFLGLEQAVVVKDGIVRLSEAGFDYVDVEKYRTLVKVGENLWGSGERELALELMEEASQLYGELLPASLNADWLELVREQLSDYQEGLLHKLWDAAYGARQYDRAETVAKAWIRLVPFKEQAYHAMIRSVYELGRKNEAKEWYGRLEAMCRDEYGVMPDPGLRTKLFG</sequence>